<dbReference type="InterPro" id="IPR005807">
    <property type="entry name" value="SecE_bac"/>
</dbReference>
<accession>A0ABU0IWT3</accession>
<dbReference type="InterPro" id="IPR001901">
    <property type="entry name" value="Translocase_SecE/Sec61-g"/>
</dbReference>
<evidence type="ECO:0000256" key="5">
    <source>
        <dbReference type="ARBA" id="ARBA00022927"/>
    </source>
</evidence>
<proteinExistence type="inferred from homology"/>
<keyword evidence="3 9" id="KW-1003">Cell membrane</keyword>
<evidence type="ECO:0000313" key="10">
    <source>
        <dbReference type="EMBL" id="MDQ0466459.1"/>
    </source>
</evidence>
<evidence type="ECO:0000256" key="1">
    <source>
        <dbReference type="ARBA" id="ARBA00004370"/>
    </source>
</evidence>
<keyword evidence="6 9" id="KW-1133">Transmembrane helix</keyword>
<evidence type="ECO:0000256" key="6">
    <source>
        <dbReference type="ARBA" id="ARBA00022989"/>
    </source>
</evidence>
<dbReference type="Proteomes" id="UP001228905">
    <property type="component" value="Unassembled WGS sequence"/>
</dbReference>
<evidence type="ECO:0000256" key="8">
    <source>
        <dbReference type="ARBA" id="ARBA00023136"/>
    </source>
</evidence>
<evidence type="ECO:0000256" key="4">
    <source>
        <dbReference type="ARBA" id="ARBA00022692"/>
    </source>
</evidence>
<dbReference type="EMBL" id="JAUSVS010000011">
    <property type="protein sequence ID" value="MDQ0466459.1"/>
    <property type="molecule type" value="Genomic_DNA"/>
</dbReference>
<comment type="subunit">
    <text evidence="9">Component of the Sec protein translocase complex. Heterotrimer consisting of SecY, SecE and SecG subunits. The heterotrimers can form oligomers, although 1 heterotrimer is thought to be able to translocate proteins. Interacts with the ribosome. Interacts with SecDF, and other proteins may be involved. Interacts with SecA.</text>
</comment>
<dbReference type="Gene3D" id="1.20.5.1030">
    <property type="entry name" value="Preprotein translocase secy subunit"/>
    <property type="match status" value="1"/>
</dbReference>
<protein>
    <recommendedName>
        <fullName evidence="9">Protein translocase subunit SecE</fullName>
    </recommendedName>
</protein>
<feature type="transmembrane region" description="Helical" evidence="9">
    <location>
        <begin position="65"/>
        <end position="89"/>
    </location>
</feature>
<keyword evidence="7 9" id="KW-0811">Translocation</keyword>
<keyword evidence="8 9" id="KW-0472">Membrane</keyword>
<organism evidence="10 11">
    <name type="scientific">Caulobacter ginsengisoli</name>
    <dbReference type="NCBI Taxonomy" id="400775"/>
    <lineage>
        <taxon>Bacteria</taxon>
        <taxon>Pseudomonadati</taxon>
        <taxon>Pseudomonadota</taxon>
        <taxon>Alphaproteobacteria</taxon>
        <taxon>Caulobacterales</taxon>
        <taxon>Caulobacteraceae</taxon>
        <taxon>Caulobacter</taxon>
    </lineage>
</organism>
<dbReference type="Pfam" id="PF00584">
    <property type="entry name" value="SecE"/>
    <property type="match status" value="1"/>
</dbReference>
<name>A0ABU0IWT3_9CAUL</name>
<evidence type="ECO:0000256" key="3">
    <source>
        <dbReference type="ARBA" id="ARBA00022475"/>
    </source>
</evidence>
<dbReference type="HAMAP" id="MF_00422">
    <property type="entry name" value="SecE"/>
    <property type="match status" value="1"/>
</dbReference>
<keyword evidence="5 9" id="KW-0653">Protein transport</keyword>
<gene>
    <name evidence="9" type="primary">secE</name>
    <name evidence="10" type="ORF">QO010_004252</name>
</gene>
<evidence type="ECO:0000256" key="2">
    <source>
        <dbReference type="ARBA" id="ARBA00022448"/>
    </source>
</evidence>
<dbReference type="PANTHER" id="PTHR33910">
    <property type="entry name" value="PROTEIN TRANSLOCASE SUBUNIT SECE"/>
    <property type="match status" value="1"/>
</dbReference>
<evidence type="ECO:0000256" key="7">
    <source>
        <dbReference type="ARBA" id="ARBA00023010"/>
    </source>
</evidence>
<reference evidence="10 11" key="1">
    <citation type="submission" date="2023-07" db="EMBL/GenBank/DDBJ databases">
        <title>Genomic Encyclopedia of Type Strains, Phase IV (KMG-IV): sequencing the most valuable type-strain genomes for metagenomic binning, comparative biology and taxonomic classification.</title>
        <authorList>
            <person name="Goeker M."/>
        </authorList>
    </citation>
    <scope>NUCLEOTIDE SEQUENCE [LARGE SCALE GENOMIC DNA]</scope>
    <source>
        <strain evidence="10 11">DSM 18695</strain>
    </source>
</reference>
<keyword evidence="4 9" id="KW-0812">Transmembrane</keyword>
<dbReference type="PANTHER" id="PTHR33910:SF1">
    <property type="entry name" value="PROTEIN TRANSLOCASE SUBUNIT SECE"/>
    <property type="match status" value="1"/>
</dbReference>
<comment type="subcellular location">
    <subcellularLocation>
        <location evidence="9">Cell membrane</location>
        <topology evidence="9">Single-pass membrane protein</topology>
    </subcellularLocation>
    <subcellularLocation>
        <location evidence="1">Membrane</location>
    </subcellularLocation>
</comment>
<sequence>MARKKSDLAAMKSRAARSAVVAGGPAAAAPAKPAAPKKPFNPARFFREVQAEGRKISWTTRRETWITSVFVLIMVLVASMFFFGVDLVLSWAINQLLKLATAG</sequence>
<keyword evidence="2 9" id="KW-0813">Transport</keyword>
<comment type="similarity">
    <text evidence="9">Belongs to the SecE/SEC61-gamma family.</text>
</comment>
<comment type="caution">
    <text evidence="10">The sequence shown here is derived from an EMBL/GenBank/DDBJ whole genome shotgun (WGS) entry which is preliminary data.</text>
</comment>
<dbReference type="InterPro" id="IPR038379">
    <property type="entry name" value="SecE_sf"/>
</dbReference>
<evidence type="ECO:0000313" key="11">
    <source>
        <dbReference type="Proteomes" id="UP001228905"/>
    </source>
</evidence>
<dbReference type="NCBIfam" id="TIGR00964">
    <property type="entry name" value="secE_bact"/>
    <property type="match status" value="1"/>
</dbReference>
<comment type="function">
    <text evidence="9">Essential subunit of the Sec protein translocation channel SecYEG. Clamps together the 2 halves of SecY. May contact the channel plug during translocation.</text>
</comment>
<evidence type="ECO:0000256" key="9">
    <source>
        <dbReference type="HAMAP-Rule" id="MF_00422"/>
    </source>
</evidence>
<dbReference type="RefSeq" id="WP_307352559.1">
    <property type="nucleotide sequence ID" value="NZ_JAUSVS010000011.1"/>
</dbReference>
<keyword evidence="11" id="KW-1185">Reference proteome</keyword>